<dbReference type="RefSeq" id="WP_345734706.1">
    <property type="nucleotide sequence ID" value="NZ_BAABIA010000001.1"/>
</dbReference>
<dbReference type="EMBL" id="BAABIA010000001">
    <property type="protein sequence ID" value="GAA5133736.1"/>
    <property type="molecule type" value="Genomic_DNA"/>
</dbReference>
<evidence type="ECO:0000313" key="4">
    <source>
        <dbReference type="EMBL" id="GAA5133736.1"/>
    </source>
</evidence>
<evidence type="ECO:0000259" key="3">
    <source>
        <dbReference type="Pfam" id="PF13439"/>
    </source>
</evidence>
<keyword evidence="1" id="KW-0808">Transferase</keyword>
<dbReference type="Pfam" id="PF13439">
    <property type="entry name" value="Glyco_transf_4"/>
    <property type="match status" value="1"/>
</dbReference>
<dbReference type="Pfam" id="PF00534">
    <property type="entry name" value="Glycos_transf_1"/>
    <property type="match status" value="1"/>
</dbReference>
<proteinExistence type="predicted"/>
<dbReference type="PANTHER" id="PTHR46401:SF2">
    <property type="entry name" value="GLYCOSYLTRANSFERASE WBBK-RELATED"/>
    <property type="match status" value="1"/>
</dbReference>
<protein>
    <submittedName>
        <fullName evidence="4">Glycosyltransferase family 1 protein</fullName>
    </submittedName>
</protein>
<evidence type="ECO:0000256" key="1">
    <source>
        <dbReference type="ARBA" id="ARBA00022679"/>
    </source>
</evidence>
<feature type="domain" description="Glycosyltransferase subfamily 4-like N-terminal" evidence="3">
    <location>
        <begin position="28"/>
        <end position="144"/>
    </location>
</feature>
<feature type="domain" description="Glycosyl transferase family 1" evidence="2">
    <location>
        <begin position="162"/>
        <end position="311"/>
    </location>
</feature>
<reference evidence="5" key="1">
    <citation type="journal article" date="2019" name="Int. J. Syst. Evol. Microbiol.">
        <title>The Global Catalogue of Microorganisms (GCM) 10K type strain sequencing project: providing services to taxonomists for standard genome sequencing and annotation.</title>
        <authorList>
            <consortium name="The Broad Institute Genomics Platform"/>
            <consortium name="The Broad Institute Genome Sequencing Center for Infectious Disease"/>
            <person name="Wu L."/>
            <person name="Ma J."/>
        </authorList>
    </citation>
    <scope>NUCLEOTIDE SEQUENCE [LARGE SCALE GENOMIC DNA]</scope>
    <source>
        <strain evidence="5">JCM 18053</strain>
    </source>
</reference>
<evidence type="ECO:0000313" key="5">
    <source>
        <dbReference type="Proteomes" id="UP001499852"/>
    </source>
</evidence>
<dbReference type="Proteomes" id="UP001499852">
    <property type="component" value="Unassembled WGS sequence"/>
</dbReference>
<dbReference type="SUPFAM" id="SSF53756">
    <property type="entry name" value="UDP-Glycosyltransferase/glycogen phosphorylase"/>
    <property type="match status" value="1"/>
</dbReference>
<dbReference type="InterPro" id="IPR028098">
    <property type="entry name" value="Glyco_trans_4-like_N"/>
</dbReference>
<evidence type="ECO:0000259" key="2">
    <source>
        <dbReference type="Pfam" id="PF00534"/>
    </source>
</evidence>
<dbReference type="CDD" id="cd03809">
    <property type="entry name" value="GT4_MtfB-like"/>
    <property type="match status" value="1"/>
</dbReference>
<name>A0ABP9NT92_9BACT</name>
<accession>A0ABP9NT92</accession>
<organism evidence="4 5">
    <name type="scientific">Prosthecobacter algae</name>
    <dbReference type="NCBI Taxonomy" id="1144682"/>
    <lineage>
        <taxon>Bacteria</taxon>
        <taxon>Pseudomonadati</taxon>
        <taxon>Verrucomicrobiota</taxon>
        <taxon>Verrucomicrobiia</taxon>
        <taxon>Verrucomicrobiales</taxon>
        <taxon>Verrucomicrobiaceae</taxon>
        <taxon>Prosthecobacter</taxon>
    </lineage>
</organism>
<keyword evidence="5" id="KW-1185">Reference proteome</keyword>
<sequence length="335" mass="36167">MNRYWQALRNESAGERDVSSLVTAGPVEGAPLSWLLRQWTRRVAYPWQVRGQVKEGVLHVLDHSFADLLACVGAQVKTVVTVHDLIPLTDPADLTPAQRTRFQKTVAWVARADKVVCVSQHTRGEVQRLLGVAEEKLHVLPNGTSELAMPDDGMTRRLAALPPFIFSVGGTRPRKNLGMLVPLARHLAEQGQRVCIVRAGASLEASLAAAIRQHGELVELGLVNDAELAAAYASAALTFVPSLQEGFGLPVLEAMQAGCPVVYSLATSLPEVAGDAGLGFDPEDAGAATAQCLRVLKDAETRNQCIAAGRARAAGFTWRAHWLGLRQIYQELQHA</sequence>
<gene>
    <name evidence="4" type="ORF">GCM10023213_04070</name>
</gene>
<dbReference type="Gene3D" id="3.40.50.2000">
    <property type="entry name" value="Glycogen Phosphorylase B"/>
    <property type="match status" value="2"/>
</dbReference>
<dbReference type="PANTHER" id="PTHR46401">
    <property type="entry name" value="GLYCOSYLTRANSFERASE WBBK-RELATED"/>
    <property type="match status" value="1"/>
</dbReference>
<comment type="caution">
    <text evidence="4">The sequence shown here is derived from an EMBL/GenBank/DDBJ whole genome shotgun (WGS) entry which is preliminary data.</text>
</comment>
<dbReference type="InterPro" id="IPR001296">
    <property type="entry name" value="Glyco_trans_1"/>
</dbReference>